<gene>
    <name evidence="2" type="ORF">IV68_GL001208</name>
</gene>
<dbReference type="Pfam" id="PF13302">
    <property type="entry name" value="Acetyltransf_3"/>
    <property type="match status" value="1"/>
</dbReference>
<dbReference type="OrthoDB" id="9798081at2"/>
<dbReference type="InParanoid" id="A0A0R2G199"/>
<dbReference type="SUPFAM" id="SSF55729">
    <property type="entry name" value="Acyl-CoA N-acyltransferases (Nat)"/>
    <property type="match status" value="1"/>
</dbReference>
<reference evidence="2 3" key="1">
    <citation type="journal article" date="2015" name="Genome Announc.">
        <title>Expanding the biotechnology potential of lactobacilli through comparative genomics of 213 strains and associated genera.</title>
        <authorList>
            <person name="Sun Z."/>
            <person name="Harris H.M."/>
            <person name="McCann A."/>
            <person name="Guo C."/>
            <person name="Argimon S."/>
            <person name="Zhang W."/>
            <person name="Yang X."/>
            <person name="Jeffery I.B."/>
            <person name="Cooney J.C."/>
            <person name="Kagawa T.F."/>
            <person name="Liu W."/>
            <person name="Song Y."/>
            <person name="Salvetti E."/>
            <person name="Wrobel A."/>
            <person name="Rasinkangas P."/>
            <person name="Parkhill J."/>
            <person name="Rea M.C."/>
            <person name="O'Sullivan O."/>
            <person name="Ritari J."/>
            <person name="Douillard F.P."/>
            <person name="Paul Ross R."/>
            <person name="Yang R."/>
            <person name="Briner A.E."/>
            <person name="Felis G.E."/>
            <person name="de Vos W.M."/>
            <person name="Barrangou R."/>
            <person name="Klaenhammer T.R."/>
            <person name="Caufield P.W."/>
            <person name="Cui Y."/>
            <person name="Zhang H."/>
            <person name="O'Toole P.W."/>
        </authorList>
    </citation>
    <scope>NUCLEOTIDE SEQUENCE [LARGE SCALE GENOMIC DNA]</scope>
    <source>
        <strain evidence="2 3">DSM 20190</strain>
    </source>
</reference>
<protein>
    <submittedName>
        <fullName evidence="2">Acetyltransferase</fullName>
    </submittedName>
</protein>
<dbReference type="AlphaFoldDB" id="A0A0R2G199"/>
<dbReference type="GO" id="GO:0016747">
    <property type="term" value="F:acyltransferase activity, transferring groups other than amino-acyl groups"/>
    <property type="evidence" value="ECO:0007669"/>
    <property type="project" value="InterPro"/>
</dbReference>
<comment type="caution">
    <text evidence="2">The sequence shown here is derived from an EMBL/GenBank/DDBJ whole genome shotgun (WGS) entry which is preliminary data.</text>
</comment>
<keyword evidence="3" id="KW-1185">Reference proteome</keyword>
<organism evidence="2 3">
    <name type="scientific">Weissella halotolerans DSM 20190</name>
    <dbReference type="NCBI Taxonomy" id="1123500"/>
    <lineage>
        <taxon>Bacteria</taxon>
        <taxon>Bacillati</taxon>
        <taxon>Bacillota</taxon>
        <taxon>Bacilli</taxon>
        <taxon>Lactobacillales</taxon>
        <taxon>Lactobacillaceae</taxon>
        <taxon>Weissella</taxon>
    </lineage>
</organism>
<dbReference type="PATRIC" id="fig|1123500.6.peg.1207"/>
<dbReference type="PROSITE" id="PS51186">
    <property type="entry name" value="GNAT"/>
    <property type="match status" value="1"/>
</dbReference>
<dbReference type="InterPro" id="IPR051531">
    <property type="entry name" value="N-acetyltransferase"/>
</dbReference>
<proteinExistence type="predicted"/>
<dbReference type="FunCoup" id="A0A0R2G199">
    <property type="interactions" value="6"/>
</dbReference>
<dbReference type="EMBL" id="JQAX01000005">
    <property type="protein sequence ID" value="KRN30781.1"/>
    <property type="molecule type" value="Genomic_DNA"/>
</dbReference>
<name>A0A0R2G199_9LACO</name>
<evidence type="ECO:0000313" key="3">
    <source>
        <dbReference type="Proteomes" id="UP000051296"/>
    </source>
</evidence>
<sequence length="193" mass="22287">MKTQNLILAEQAQLETKRLVLRKIKLTDADALFAYTSDAQVSRYMTWDRHQTIEETRETIANFFIPQTLTEWVIVLKETNTVIGMLDLQDLTSYSASLGWVLNRTYWGHGYMPEAAEKLLNVCFTQLHLEEVHAVHDIANVKSGRVMEKLGMQKTGRLPAHILNHTDGRESLSTVDYWSLTKDEYSRSKNRDK</sequence>
<evidence type="ECO:0000313" key="2">
    <source>
        <dbReference type="EMBL" id="KRN30781.1"/>
    </source>
</evidence>
<dbReference type="eggNOG" id="COG1670">
    <property type="taxonomic scope" value="Bacteria"/>
</dbReference>
<dbReference type="PANTHER" id="PTHR43792">
    <property type="entry name" value="GNAT FAMILY, PUTATIVE (AFU_ORTHOLOGUE AFUA_3G00765)-RELATED-RELATED"/>
    <property type="match status" value="1"/>
</dbReference>
<dbReference type="Proteomes" id="UP000051296">
    <property type="component" value="Unassembled WGS sequence"/>
</dbReference>
<feature type="domain" description="N-acetyltransferase" evidence="1">
    <location>
        <begin position="19"/>
        <end position="183"/>
    </location>
</feature>
<dbReference type="RefSeq" id="WP_022792053.1">
    <property type="nucleotide sequence ID" value="NZ_ATUU01000005.1"/>
</dbReference>
<accession>A0A0R2G199</accession>
<dbReference type="STRING" id="1123500.GCA_000420365_01347"/>
<dbReference type="InterPro" id="IPR016181">
    <property type="entry name" value="Acyl_CoA_acyltransferase"/>
</dbReference>
<evidence type="ECO:0000259" key="1">
    <source>
        <dbReference type="PROSITE" id="PS51186"/>
    </source>
</evidence>
<keyword evidence="2" id="KW-0808">Transferase</keyword>
<dbReference type="Gene3D" id="3.40.630.30">
    <property type="match status" value="1"/>
</dbReference>
<dbReference type="InterPro" id="IPR000182">
    <property type="entry name" value="GNAT_dom"/>
</dbReference>